<dbReference type="OMA" id="QIMNITT"/>
<dbReference type="VEuPathDB" id="CryptoDB:CMU_007530"/>
<evidence type="ECO:0000256" key="1">
    <source>
        <dbReference type="ARBA" id="ARBA00004141"/>
    </source>
</evidence>
<dbReference type="OrthoDB" id="330047at2759"/>
<accession>B6ADH2</accession>
<comment type="subcellular location">
    <subcellularLocation>
        <location evidence="1">Membrane</location>
        <topology evidence="1">Multi-pass membrane protein</topology>
    </subcellularLocation>
</comment>
<dbReference type="GeneID" id="6995748"/>
<feature type="transmembrane region" description="Helical" evidence="8">
    <location>
        <begin position="225"/>
        <end position="244"/>
    </location>
</feature>
<dbReference type="Proteomes" id="UP000001460">
    <property type="component" value="Unassembled WGS sequence"/>
</dbReference>
<dbReference type="AlphaFoldDB" id="B6ADH2"/>
<evidence type="ECO:0000313" key="10">
    <source>
        <dbReference type="Proteomes" id="UP000001460"/>
    </source>
</evidence>
<keyword evidence="7 8" id="KW-0472">Membrane</keyword>
<keyword evidence="10" id="KW-1185">Reference proteome</keyword>
<evidence type="ECO:0000256" key="6">
    <source>
        <dbReference type="ARBA" id="ARBA00022989"/>
    </source>
</evidence>
<feature type="transmembrane region" description="Helical" evidence="8">
    <location>
        <begin position="160"/>
        <end position="181"/>
    </location>
</feature>
<gene>
    <name evidence="9" type="ORF">CMU_007530</name>
</gene>
<evidence type="ECO:0000256" key="4">
    <source>
        <dbReference type="ARBA" id="ARBA00022692"/>
    </source>
</evidence>
<dbReference type="SUPFAM" id="SSF103473">
    <property type="entry name" value="MFS general substrate transporter"/>
    <property type="match status" value="1"/>
</dbReference>
<protein>
    <recommendedName>
        <fullName evidence="11">Major facilitator superfamily protein</fullName>
    </recommendedName>
</protein>
<evidence type="ECO:0000313" key="9">
    <source>
        <dbReference type="EMBL" id="EEA06263.1"/>
    </source>
</evidence>
<sequence>MKSRNRIICNRWILLCLYLFISIGVCGIVASYTAILPLLRKACILTNFCRCDPSSTQYSTNCEDPENFDAIVFGTLQNLSSCNPLGCNIQNLYHNSAWKVGLSTPLIISPIAGTIADIVGPRTLGVLGSIVICAGLLIWMLLASSLSVHPLGPHLLSTSWFFLGIGRVCISYSIVSISSLFSMQSLVISIIGGLIDAAILLPLLIGHIQIKLSSIVDEYTVTRLFIYIYIAAGILSFIILLLTLPTVTFDKIKFLINEEESDTVENKLIGSKNILQIIYDKAHLKKECCHLAIKDFEAGKSKSVDLTPRLKMNSIRSKTAFDIPIDCYLQNSSAIMGGYSVVCSLANCSKNINYMSCNKTLPTLGLQPKIKKTKFREIYNVDLYEQIFSCEYFVFLALFVFNFWRSSILVSKSEYIVSLVLSSNQSDVSLIETLPRVMNIYNSIMSMGSIFSIFWGAVATRYGVSFMIGILTLLGCFVHIILLFLSQLPFFFLYIYFGTFAALRSFIFGALNCFIGDTFGFKNFARLAGTQAFVCFVFFQIMNITTSKYIDTLSWEKINQLLIIINIILLPAPLILNAMHNLRS</sequence>
<dbReference type="EMBL" id="DS989729">
    <property type="protein sequence ID" value="EEA06263.1"/>
    <property type="molecule type" value="Genomic_DNA"/>
</dbReference>
<dbReference type="PANTHER" id="PTHR20772:SF2">
    <property type="entry name" value="PROTEIN FMP42"/>
    <property type="match status" value="1"/>
</dbReference>
<evidence type="ECO:0008006" key="11">
    <source>
        <dbReference type="Google" id="ProtNLM"/>
    </source>
</evidence>
<comment type="similarity">
    <text evidence="2">Belongs to the SLC43A transporter (TC 2.A.1.44) family.</text>
</comment>
<evidence type="ECO:0000256" key="3">
    <source>
        <dbReference type="ARBA" id="ARBA00022448"/>
    </source>
</evidence>
<proteinExistence type="inferred from homology"/>
<feature type="transmembrane region" description="Helical" evidence="8">
    <location>
        <begin position="558"/>
        <end position="579"/>
    </location>
</feature>
<dbReference type="PANTHER" id="PTHR20772">
    <property type="entry name" value="PROTEIN FMP42"/>
    <property type="match status" value="1"/>
</dbReference>
<feature type="transmembrane region" description="Helical" evidence="8">
    <location>
        <begin position="491"/>
        <end position="515"/>
    </location>
</feature>
<feature type="transmembrane region" description="Helical" evidence="8">
    <location>
        <begin position="383"/>
        <end position="404"/>
    </location>
</feature>
<evidence type="ECO:0000256" key="2">
    <source>
        <dbReference type="ARBA" id="ARBA00006595"/>
    </source>
</evidence>
<reference evidence="9" key="1">
    <citation type="submission" date="2008-06" db="EMBL/GenBank/DDBJ databases">
        <authorList>
            <person name="Lorenzi H."/>
            <person name="Inman J."/>
            <person name="Miller J."/>
            <person name="Schobel S."/>
            <person name="Amedeo P."/>
            <person name="Caler E.V."/>
            <person name="da Silva J."/>
        </authorList>
    </citation>
    <scope>NUCLEOTIDE SEQUENCE [LARGE SCALE GENOMIC DNA]</scope>
    <source>
        <strain evidence="9">RN66</strain>
    </source>
</reference>
<dbReference type="InterPro" id="IPR036259">
    <property type="entry name" value="MFS_trans_sf"/>
</dbReference>
<dbReference type="GO" id="GO:0016020">
    <property type="term" value="C:membrane"/>
    <property type="evidence" value="ECO:0007669"/>
    <property type="project" value="UniProtKB-SubCell"/>
</dbReference>
<feature type="transmembrane region" description="Helical" evidence="8">
    <location>
        <begin position="527"/>
        <end position="546"/>
    </location>
</feature>
<keyword evidence="3" id="KW-0813">Transport</keyword>
<dbReference type="RefSeq" id="XP_002140612.1">
    <property type="nucleotide sequence ID" value="XM_002140576.1"/>
</dbReference>
<feature type="transmembrane region" description="Helical" evidence="8">
    <location>
        <begin position="126"/>
        <end position="148"/>
    </location>
</feature>
<feature type="transmembrane region" description="Helical" evidence="8">
    <location>
        <begin position="186"/>
        <end position="205"/>
    </location>
</feature>
<keyword evidence="5" id="KW-0029">Amino-acid transport</keyword>
<evidence type="ECO:0000256" key="8">
    <source>
        <dbReference type="SAM" id="Phobius"/>
    </source>
</evidence>
<keyword evidence="6 8" id="KW-1133">Transmembrane helix</keyword>
<keyword evidence="4 8" id="KW-0812">Transmembrane</keyword>
<organism evidence="9 10">
    <name type="scientific">Cryptosporidium muris (strain RN66)</name>
    <dbReference type="NCBI Taxonomy" id="441375"/>
    <lineage>
        <taxon>Eukaryota</taxon>
        <taxon>Sar</taxon>
        <taxon>Alveolata</taxon>
        <taxon>Apicomplexa</taxon>
        <taxon>Conoidasida</taxon>
        <taxon>Coccidia</taxon>
        <taxon>Eucoccidiorida</taxon>
        <taxon>Eimeriorina</taxon>
        <taxon>Cryptosporidiidae</taxon>
        <taxon>Cryptosporidium</taxon>
    </lineage>
</organism>
<evidence type="ECO:0000256" key="5">
    <source>
        <dbReference type="ARBA" id="ARBA00022970"/>
    </source>
</evidence>
<feature type="transmembrane region" description="Helical" evidence="8">
    <location>
        <begin position="100"/>
        <end position="119"/>
    </location>
</feature>
<feature type="transmembrane region" description="Helical" evidence="8">
    <location>
        <begin position="12"/>
        <end position="35"/>
    </location>
</feature>
<feature type="transmembrane region" description="Helical" evidence="8">
    <location>
        <begin position="440"/>
        <end position="459"/>
    </location>
</feature>
<dbReference type="GO" id="GO:0006865">
    <property type="term" value="P:amino acid transport"/>
    <property type="evidence" value="ECO:0007669"/>
    <property type="project" value="UniProtKB-KW"/>
</dbReference>
<name>B6ADH2_CRYMR</name>
<feature type="transmembrane region" description="Helical" evidence="8">
    <location>
        <begin position="466"/>
        <end position="485"/>
    </location>
</feature>
<evidence type="ECO:0000256" key="7">
    <source>
        <dbReference type="ARBA" id="ARBA00023136"/>
    </source>
</evidence>
<dbReference type="InterPro" id="IPR052599">
    <property type="entry name" value="SLC43A_AATransporter"/>
</dbReference>